<proteinExistence type="predicted"/>
<feature type="compositionally biased region" description="Polar residues" evidence="1">
    <location>
        <begin position="530"/>
        <end position="542"/>
    </location>
</feature>
<name>G4TWD2_SERID</name>
<feature type="compositionally biased region" description="Pro residues" evidence="1">
    <location>
        <begin position="790"/>
        <end position="802"/>
    </location>
</feature>
<feature type="compositionally biased region" description="Low complexity" evidence="1">
    <location>
        <begin position="14"/>
        <end position="31"/>
    </location>
</feature>
<evidence type="ECO:0000256" key="1">
    <source>
        <dbReference type="SAM" id="MobiDB-lite"/>
    </source>
</evidence>
<keyword evidence="3" id="KW-1185">Reference proteome</keyword>
<feature type="compositionally biased region" description="Basic and acidic residues" evidence="1">
    <location>
        <begin position="610"/>
        <end position="620"/>
    </location>
</feature>
<comment type="caution">
    <text evidence="2">The sequence shown here is derived from an EMBL/GenBank/DDBJ whole genome shotgun (WGS) entry which is preliminary data.</text>
</comment>
<dbReference type="InParanoid" id="G4TWD2"/>
<feature type="compositionally biased region" description="Basic residues" evidence="1">
    <location>
        <begin position="166"/>
        <end position="175"/>
    </location>
</feature>
<accession>G4TWD2</accession>
<sequence length="830" mass="90192">MDTNQAETRPIRNSPSVSSLSLSSKNLLSFSKLRKSTSKLSLQPSEPQIEAPRLEQQQAVKQPSLRRKVSPRAHAPTYSRKRPSTAPSAGTSTQDSSSARLRRDDFPKPLGSSSTVAMKRMSNQPTTRSSLMQRFSRRPRRSNSSERAELPIQRVPSTRRQSIRVSTHRNSRAMSHRSSLNRPGSRRYSRPVSTVMNAGYQRPFSVTKTPVEEVYKEEDDAVSDFSTDSEEDAQIVMRGPRIERTRASAQLLPTLAERGRQTPSPIPASMLSVPNKSLADLIEELAGEIDNRGSRATMDSVLTWDLSLDHYCNAFPSPPSPGLPRTPQTPIFSESVTGYASLSSSRTTFTGAQERGVDEQFNTVLGMVATPRESSPSLPPLPEEEQATEQTQKWDDWHFPRRTSSVAYLQDGTATSPKQSIPPMPSISSLSHNQSFGHQSANSIASSLISAPTSPTMSTLARPRSVDRLAQARRRTRIIFGEVVDAVEGEEPETAAGPVHPVQDGPPSLRGKASTSMLGQAYPSRRGSDKSSVLSSMGSSRATARGESEAVVGMRDDTFSLNSSEDDMTASIGVALTTETREIATPSPVAFAEGDENGLTLFARRKKRNAKLENSRHPLRVDPPPPVPPLPDSLPSTAAISPRSPLSGVVGDTSPSPLATHGHDTPPPYQQSYFPSRAGSVTTMHTLARTNSRTASPQPTPISAPSKRKSFFRYPFSSKRHSSKPSLNGIGHSKSTSISKRDSPPPPSPRAKVPPMSANPTRATFWSGRSLVGGSFSSSRAMKTVHEHQPPMPTHSPSPPPSHSSSGFSKQFRSFPRPSLSSSKRPLIQS</sequence>
<feature type="region of interest" description="Disordered" evidence="1">
    <location>
        <begin position="371"/>
        <end position="392"/>
    </location>
</feature>
<feature type="region of interest" description="Disordered" evidence="1">
    <location>
        <begin position="413"/>
        <end position="441"/>
    </location>
</feature>
<feature type="region of interest" description="Disordered" evidence="1">
    <location>
        <begin position="602"/>
        <end position="830"/>
    </location>
</feature>
<dbReference type="AlphaFoldDB" id="G4TWD2"/>
<gene>
    <name evidence="2" type="ORF">PIIN_09616</name>
</gene>
<protein>
    <submittedName>
        <fullName evidence="2">Uncharacterized protein</fullName>
    </submittedName>
</protein>
<feature type="compositionally biased region" description="Polar residues" evidence="1">
    <location>
        <begin position="85"/>
        <end position="99"/>
    </location>
</feature>
<feature type="region of interest" description="Disordered" evidence="1">
    <location>
        <begin position="489"/>
        <end position="550"/>
    </location>
</feature>
<dbReference type="Proteomes" id="UP000007148">
    <property type="component" value="Unassembled WGS sequence"/>
</dbReference>
<feature type="compositionally biased region" description="Polar residues" evidence="1">
    <location>
        <begin position="155"/>
        <end position="165"/>
    </location>
</feature>
<evidence type="ECO:0000313" key="2">
    <source>
        <dbReference type="EMBL" id="CCA75625.1"/>
    </source>
</evidence>
<feature type="region of interest" description="Disordered" evidence="1">
    <location>
        <begin position="1"/>
        <end position="190"/>
    </location>
</feature>
<feature type="compositionally biased region" description="Pro residues" evidence="1">
    <location>
        <begin position="621"/>
        <end position="632"/>
    </location>
</feature>
<feature type="compositionally biased region" description="Polar residues" evidence="1">
    <location>
        <begin position="1"/>
        <end position="13"/>
    </location>
</feature>
<feature type="compositionally biased region" description="Polar residues" evidence="1">
    <location>
        <begin position="670"/>
        <end position="703"/>
    </location>
</feature>
<reference evidence="2 3" key="1">
    <citation type="journal article" date="2011" name="PLoS Pathog.">
        <title>Endophytic Life Strategies Decoded by Genome and Transcriptome Analyses of the Mutualistic Root Symbiont Piriformospora indica.</title>
        <authorList>
            <person name="Zuccaro A."/>
            <person name="Lahrmann U."/>
            <person name="Guldener U."/>
            <person name="Langen G."/>
            <person name="Pfiffi S."/>
            <person name="Biedenkopf D."/>
            <person name="Wong P."/>
            <person name="Samans B."/>
            <person name="Grimm C."/>
            <person name="Basiewicz M."/>
            <person name="Murat C."/>
            <person name="Martin F."/>
            <person name="Kogel K.H."/>
        </authorList>
    </citation>
    <scope>NUCLEOTIDE SEQUENCE [LARGE SCALE GENOMIC DNA]</scope>
    <source>
        <strain evidence="2 3">DSM 11827</strain>
    </source>
</reference>
<organism evidence="2 3">
    <name type="scientific">Serendipita indica (strain DSM 11827)</name>
    <name type="common">Root endophyte fungus</name>
    <name type="synonym">Piriformospora indica</name>
    <dbReference type="NCBI Taxonomy" id="1109443"/>
    <lineage>
        <taxon>Eukaryota</taxon>
        <taxon>Fungi</taxon>
        <taxon>Dikarya</taxon>
        <taxon>Basidiomycota</taxon>
        <taxon>Agaricomycotina</taxon>
        <taxon>Agaricomycetes</taxon>
        <taxon>Sebacinales</taxon>
        <taxon>Serendipitaceae</taxon>
        <taxon>Serendipita</taxon>
    </lineage>
</organism>
<dbReference type="OrthoDB" id="3251092at2759"/>
<feature type="compositionally biased region" description="Polar residues" evidence="1">
    <location>
        <begin position="111"/>
        <end position="129"/>
    </location>
</feature>
<feature type="compositionally biased region" description="Low complexity" evidence="1">
    <location>
        <begin position="812"/>
        <end position="830"/>
    </location>
</feature>
<dbReference type="EMBL" id="CAFZ01000485">
    <property type="protein sequence ID" value="CCA75625.1"/>
    <property type="molecule type" value="Genomic_DNA"/>
</dbReference>
<evidence type="ECO:0000313" key="3">
    <source>
        <dbReference type="Proteomes" id="UP000007148"/>
    </source>
</evidence>
<dbReference type="HOGENOM" id="CLU_353066_0_0_1"/>